<name>A0A1F7IFA3_9BACT</name>
<reference evidence="3 4" key="1">
    <citation type="journal article" date="2016" name="Nat. Commun.">
        <title>Thousands of microbial genomes shed light on interconnected biogeochemical processes in an aquifer system.</title>
        <authorList>
            <person name="Anantharaman K."/>
            <person name="Brown C.T."/>
            <person name="Hug L.A."/>
            <person name="Sharon I."/>
            <person name="Castelle C.J."/>
            <person name="Probst A.J."/>
            <person name="Thomas B.C."/>
            <person name="Singh A."/>
            <person name="Wilkins M.J."/>
            <person name="Karaoz U."/>
            <person name="Brodie E.L."/>
            <person name="Williams K.H."/>
            <person name="Hubbard S.S."/>
            <person name="Banfield J.F."/>
        </authorList>
    </citation>
    <scope>NUCLEOTIDE SEQUENCE [LARGE SCALE GENOMIC DNA]</scope>
</reference>
<dbReference type="Pfam" id="PF03808">
    <property type="entry name" value="Glyco_tran_WecG"/>
    <property type="match status" value="1"/>
</dbReference>
<dbReference type="GO" id="GO:0016758">
    <property type="term" value="F:hexosyltransferase activity"/>
    <property type="evidence" value="ECO:0007669"/>
    <property type="project" value="TreeGrafter"/>
</dbReference>
<evidence type="ECO:0008006" key="5">
    <source>
        <dbReference type="Google" id="ProtNLM"/>
    </source>
</evidence>
<accession>A0A1F7IFA3</accession>
<evidence type="ECO:0000256" key="2">
    <source>
        <dbReference type="ARBA" id="ARBA00022679"/>
    </source>
</evidence>
<dbReference type="EMBL" id="MGAG01000006">
    <property type="protein sequence ID" value="OGK42037.1"/>
    <property type="molecule type" value="Genomic_DNA"/>
</dbReference>
<dbReference type="PANTHER" id="PTHR34136">
    <property type="match status" value="1"/>
</dbReference>
<dbReference type="NCBIfam" id="TIGR00696">
    <property type="entry name" value="wecG_tagA_cpsF"/>
    <property type="match status" value="1"/>
</dbReference>
<dbReference type="InterPro" id="IPR004629">
    <property type="entry name" value="WecG_TagA_CpsF"/>
</dbReference>
<dbReference type="Proteomes" id="UP000177698">
    <property type="component" value="Unassembled WGS sequence"/>
</dbReference>
<protein>
    <recommendedName>
        <fullName evidence="5">Glycosyl transferase</fullName>
    </recommendedName>
</protein>
<comment type="caution">
    <text evidence="3">The sequence shown here is derived from an EMBL/GenBank/DDBJ whole genome shotgun (WGS) entry which is preliminary data.</text>
</comment>
<evidence type="ECO:0000313" key="3">
    <source>
        <dbReference type="EMBL" id="OGK42037.1"/>
    </source>
</evidence>
<dbReference type="PANTHER" id="PTHR34136:SF1">
    <property type="entry name" value="UDP-N-ACETYL-D-MANNOSAMINURONIC ACID TRANSFERASE"/>
    <property type="match status" value="1"/>
</dbReference>
<sequence>MMYFNLLGIKINSRSKHHALEQIKKYIRQPEGFYQILSINPENLVIAVSNADFKRVIETSQIQIIDGAWTVLAGKLLGMKLERFTGVDLMEELIKIADDLRLRVLLIGGRPKLALRLAQCYSQTYPQAKFKGIQGIRNIKKPRKLEEDKIFSIVTDYKPHIVFVAFGSPEQELWLDRHKSQLLRTVSMGVGGAFDFAGGIIPRAPGFIRSIGMEWLFRLIVEPWRWRRQLRLIKFIYLVMRQKLIGKLL</sequence>
<dbReference type="AlphaFoldDB" id="A0A1F7IFA3"/>
<evidence type="ECO:0000256" key="1">
    <source>
        <dbReference type="ARBA" id="ARBA00022676"/>
    </source>
</evidence>
<evidence type="ECO:0000313" key="4">
    <source>
        <dbReference type="Proteomes" id="UP000177698"/>
    </source>
</evidence>
<keyword evidence="1" id="KW-0328">Glycosyltransferase</keyword>
<gene>
    <name evidence="3" type="ORF">A2954_03525</name>
</gene>
<dbReference type="STRING" id="1802056.A2954_03525"/>
<dbReference type="CDD" id="cd06533">
    <property type="entry name" value="Glyco_transf_WecG_TagA"/>
    <property type="match status" value="1"/>
</dbReference>
<organism evidence="3 4">
    <name type="scientific">Candidatus Roizmanbacteria bacterium RIFCSPLOWO2_01_FULL_37_12</name>
    <dbReference type="NCBI Taxonomy" id="1802056"/>
    <lineage>
        <taxon>Bacteria</taxon>
        <taxon>Candidatus Roizmaniibacteriota</taxon>
    </lineage>
</organism>
<keyword evidence="2" id="KW-0808">Transferase</keyword>
<proteinExistence type="predicted"/>